<dbReference type="SMART" id="SM00360">
    <property type="entry name" value="RRM"/>
    <property type="match status" value="1"/>
</dbReference>
<dbReference type="InterPro" id="IPR052600">
    <property type="entry name" value="Nuc_rcpt_coact/corep"/>
</dbReference>
<reference evidence="4 5" key="1">
    <citation type="journal article" date="2008" name="PLoS Genet.">
        <title>Genomic islands in the pathogenic filamentous fungus Aspergillus fumigatus.</title>
        <authorList>
            <person name="Fedorova N.D."/>
            <person name="Khaldi N."/>
            <person name="Joardar V.S."/>
            <person name="Maiti R."/>
            <person name="Amedeo P."/>
            <person name="Anderson M.J."/>
            <person name="Crabtree J."/>
            <person name="Silva J.C."/>
            <person name="Badger J.H."/>
            <person name="Albarraq A."/>
            <person name="Angiuoli S."/>
            <person name="Bussey H."/>
            <person name="Bowyer P."/>
            <person name="Cotty P.J."/>
            <person name="Dyer P.S."/>
            <person name="Egan A."/>
            <person name="Galens K."/>
            <person name="Fraser-Liggett C.M."/>
            <person name="Haas B.J."/>
            <person name="Inman J.M."/>
            <person name="Kent R."/>
            <person name="Lemieux S."/>
            <person name="Malavazi I."/>
            <person name="Orvis J."/>
            <person name="Roemer T."/>
            <person name="Ronning C.M."/>
            <person name="Sundaram J.P."/>
            <person name="Sutton G."/>
            <person name="Turner G."/>
            <person name="Venter J.C."/>
            <person name="White O.R."/>
            <person name="Whitty B.R."/>
            <person name="Youngman P."/>
            <person name="Wolfe K.H."/>
            <person name="Goldman G.H."/>
            <person name="Wortman J.R."/>
            <person name="Jiang B."/>
            <person name="Denning D.W."/>
            <person name="Nierman W.C."/>
        </authorList>
    </citation>
    <scope>NUCLEOTIDE SEQUENCE [LARGE SCALE GENOMIC DNA]</scope>
    <source>
        <strain evidence="5">CBS 144.89 / FGSC A1163 / CEA10</strain>
    </source>
</reference>
<dbReference type="InterPro" id="IPR000504">
    <property type="entry name" value="RRM_dom"/>
</dbReference>
<dbReference type="VEuPathDB" id="FungiDB:AFUB_039400"/>
<organism evidence="4 5">
    <name type="scientific">Aspergillus fumigatus (strain CBS 144.89 / FGSC A1163 / CEA10)</name>
    <name type="common">Neosartorya fumigata</name>
    <dbReference type="NCBI Taxonomy" id="451804"/>
    <lineage>
        <taxon>Eukaryota</taxon>
        <taxon>Fungi</taxon>
        <taxon>Dikarya</taxon>
        <taxon>Ascomycota</taxon>
        <taxon>Pezizomycotina</taxon>
        <taxon>Eurotiomycetes</taxon>
        <taxon>Eurotiomycetidae</taxon>
        <taxon>Eurotiales</taxon>
        <taxon>Aspergillaceae</taxon>
        <taxon>Aspergillus</taxon>
        <taxon>Aspergillus subgen. Fumigati</taxon>
    </lineage>
</organism>
<name>B0XY25_ASPFC</name>
<dbReference type="PANTHER" id="PTHR23295:SF6">
    <property type="entry name" value="NEOSIN, ISOFORM A"/>
    <property type="match status" value="1"/>
</dbReference>
<gene>
    <name evidence="4" type="ORF">AFUB_039400</name>
</gene>
<feature type="compositionally biased region" description="Polar residues" evidence="2">
    <location>
        <begin position="98"/>
        <end position="114"/>
    </location>
</feature>
<dbReference type="PROSITE" id="PS50102">
    <property type="entry name" value="RRM"/>
    <property type="match status" value="1"/>
</dbReference>
<evidence type="ECO:0000313" key="5">
    <source>
        <dbReference type="Proteomes" id="UP000001699"/>
    </source>
</evidence>
<dbReference type="InterPro" id="IPR035979">
    <property type="entry name" value="RBD_domain_sf"/>
</dbReference>
<protein>
    <submittedName>
        <fullName evidence="4">RNA-binding protein (Nab3), putative</fullName>
    </submittedName>
</protein>
<feature type="compositionally biased region" description="Pro residues" evidence="2">
    <location>
        <begin position="268"/>
        <end position="277"/>
    </location>
</feature>
<feature type="domain" description="RRM" evidence="3">
    <location>
        <begin position="420"/>
        <end position="485"/>
    </location>
</feature>
<dbReference type="AlphaFoldDB" id="B0XY25"/>
<feature type="compositionally biased region" description="Low complexity" evidence="2">
    <location>
        <begin position="525"/>
        <end position="547"/>
    </location>
</feature>
<dbReference type="SUPFAM" id="SSF54928">
    <property type="entry name" value="RNA-binding domain, RBD"/>
    <property type="match status" value="1"/>
</dbReference>
<dbReference type="Pfam" id="PF00076">
    <property type="entry name" value="RRM_1"/>
    <property type="match status" value="1"/>
</dbReference>
<dbReference type="GO" id="GO:0003723">
    <property type="term" value="F:RNA binding"/>
    <property type="evidence" value="ECO:0007669"/>
    <property type="project" value="UniProtKB-UniRule"/>
</dbReference>
<dbReference type="Gene3D" id="3.40.50.800">
    <property type="entry name" value="Anticodon-binding domain"/>
    <property type="match status" value="1"/>
</dbReference>
<evidence type="ECO:0000256" key="1">
    <source>
        <dbReference type="PROSITE-ProRule" id="PRU00176"/>
    </source>
</evidence>
<sequence length="922" mass="100830">MTPGSPDEALHFRGKTLTPESPRPLHVAEPTKIPVLQNQMDPVFNDTSTYFDTPLSDLENGSQMHHQNGHYAESENVTRYQALDHHHYQEYHQPPPSSTQTQGSFHTGSLQADDQSVDKKNETSLSAGTATAKPSLPSNQSAVADEDSSTAPAIAANSSLTVLPSSDPAAPLAHPNPDVPPSASSQAAQILPVANEVNHAVASWAAQSAPHDRLDYQAKPEDNTGEGGVDFQNLLDNLPPPSTAAPSPPLPSETAPSSADDVSEAPQGLPPRPPPQEKPSIHPNYHPTDDIRSYHQLHPHPASVSTTYPSQQSNYQSNLGLPSLAASGAPGTASGASSLPPPPGPSFQQPAPSTAESSQEPPATAASPNGRIEKPVGRVVKPGDEDVPWGPDVQKKYDQFLHDERVYVTEGLWDRFPAGSRLFVGNLPTERVTKRDLFHIFHQYGKLAQISIKQAYGFIQFVDASACKHALDCEQGAVVRGRKIRKLALRSLRIFGPGLTLPYADLEISKPQRNTRAGPPPPEPSRGAPPRRSRSPEYSRGGPPSSRNTRASGDRYDRPYESGRVPFSDFRDEPNHRRRDDYRPPPRSPSPRPFRGRDGYRSRDRTPERYDRRERRRSRSPYGRDRRYRTPSPRGRSAYDSDSDLPVPRRAPRDVPEVQILVLEEVDRNFIFHVENAFRNRGLRVDVLVLGPRIPLNAAVQRQIKEGVLAVVRLSRPNQFSRKIPLQVFDRSGGPDNVRFNEYPEVEPNIAAEIIFHAQAMQRGATSLPFQPNPAFAMPSLPTAPIPQAPLPAVPASSNVANVISSLDGPTLQSLLSALQQRQQQPVPAAQPFTAGNMPHTTADLASLLSGATRPPIPTNPQQHLPPQYSVPVTNAPVVPDPNLISLLTKGLGGQQQPQQQNLATVNPHVQNIMNQLSKWKQ</sequence>
<dbReference type="SUPFAM" id="SSF52954">
    <property type="entry name" value="Class II aaRS ABD-related"/>
    <property type="match status" value="1"/>
</dbReference>
<dbReference type="InterPro" id="IPR012677">
    <property type="entry name" value="Nucleotide-bd_a/b_plait_sf"/>
</dbReference>
<feature type="region of interest" description="Disordered" evidence="2">
    <location>
        <begin position="510"/>
        <end position="651"/>
    </location>
</feature>
<feature type="compositionally biased region" description="Basic and acidic residues" evidence="2">
    <location>
        <begin position="595"/>
        <end position="613"/>
    </location>
</feature>
<dbReference type="SMR" id="B0XY25"/>
<evidence type="ECO:0000259" key="3">
    <source>
        <dbReference type="PROSITE" id="PS50102"/>
    </source>
</evidence>
<dbReference type="PANTHER" id="PTHR23295">
    <property type="entry name" value="NUCLEAR RECEPTOR COACTIVATOR 5-RELATED"/>
    <property type="match status" value="1"/>
</dbReference>
<feature type="compositionally biased region" description="Basic and acidic residues" evidence="2">
    <location>
        <begin position="569"/>
        <end position="584"/>
    </location>
</feature>
<feature type="compositionally biased region" description="Basic and acidic residues" evidence="2">
    <location>
        <begin position="371"/>
        <end position="384"/>
    </location>
</feature>
<proteinExistence type="predicted"/>
<dbReference type="OrthoDB" id="10044938at2759"/>
<dbReference type="InterPro" id="IPR036621">
    <property type="entry name" value="Anticodon-bd_dom_sf"/>
</dbReference>
<feature type="compositionally biased region" description="Basic and acidic residues" evidence="2">
    <location>
        <begin position="210"/>
        <end position="222"/>
    </location>
</feature>
<keyword evidence="5" id="KW-1185">Reference proteome</keyword>
<keyword evidence="1" id="KW-0694">RNA-binding</keyword>
<accession>B0XY25</accession>
<feature type="compositionally biased region" description="Basic and acidic residues" evidence="2">
    <location>
        <begin position="552"/>
        <end position="561"/>
    </location>
</feature>
<feature type="region of interest" description="Disordered" evidence="2">
    <location>
        <begin position="1"/>
        <end position="191"/>
    </location>
</feature>
<evidence type="ECO:0000256" key="2">
    <source>
        <dbReference type="SAM" id="MobiDB-lite"/>
    </source>
</evidence>
<feature type="compositionally biased region" description="Polar residues" evidence="2">
    <location>
        <begin position="36"/>
        <end position="51"/>
    </location>
</feature>
<dbReference type="Gene3D" id="3.30.70.330">
    <property type="match status" value="1"/>
</dbReference>
<feature type="region of interest" description="Disordered" evidence="2">
    <location>
        <begin position="204"/>
        <end position="391"/>
    </location>
</feature>
<feature type="compositionally biased region" description="Pro residues" evidence="2">
    <location>
        <begin position="238"/>
        <end position="251"/>
    </location>
</feature>
<dbReference type="EMBL" id="DS499596">
    <property type="protein sequence ID" value="EDP52771.1"/>
    <property type="molecule type" value="Genomic_DNA"/>
</dbReference>
<feature type="compositionally biased region" description="Polar residues" evidence="2">
    <location>
        <begin position="303"/>
        <end position="320"/>
    </location>
</feature>
<feature type="compositionally biased region" description="Low complexity" evidence="2">
    <location>
        <begin position="322"/>
        <end position="338"/>
    </location>
</feature>
<evidence type="ECO:0000313" key="4">
    <source>
        <dbReference type="EMBL" id="EDP52771.1"/>
    </source>
</evidence>
<dbReference type="HOGENOM" id="CLU_013226_1_0_1"/>
<dbReference type="Proteomes" id="UP000001699">
    <property type="component" value="Unassembled WGS sequence"/>
</dbReference>